<feature type="non-terminal residue" evidence="1">
    <location>
        <position position="108"/>
    </location>
</feature>
<evidence type="ECO:0000313" key="2">
    <source>
        <dbReference type="Proteomes" id="UP000271468"/>
    </source>
</evidence>
<comment type="caution">
    <text evidence="1">The sequence shown here is derived from an EMBL/GenBank/DDBJ whole genome shotgun (WGS) entry which is preliminary data.</text>
</comment>
<protein>
    <submittedName>
        <fullName evidence="1">Type IV secretion protein Rh</fullName>
    </submittedName>
</protein>
<dbReference type="Pfam" id="PF05954">
    <property type="entry name" value="Phage_GPD"/>
    <property type="match status" value="1"/>
</dbReference>
<organism evidence="1 2">
    <name type="scientific">Pseudomonas syringae pv. coriandricola</name>
    <dbReference type="NCBI Taxonomy" id="264453"/>
    <lineage>
        <taxon>Bacteria</taxon>
        <taxon>Pseudomonadati</taxon>
        <taxon>Pseudomonadota</taxon>
        <taxon>Gammaproteobacteria</taxon>
        <taxon>Pseudomonadales</taxon>
        <taxon>Pseudomonadaceae</taxon>
        <taxon>Pseudomonas</taxon>
    </lineage>
</organism>
<dbReference type="SUPFAM" id="SSF69279">
    <property type="entry name" value="Phage tail proteins"/>
    <property type="match status" value="1"/>
</dbReference>
<name>A0A0P9QVU1_9PSED</name>
<sequence>MQSEMSHLISFRPSPDDIDHDFQVLAFTGHEAINQPFCFTLELVSERLSLDLERLLGLPAFLQFGPNDRGVHGLIDRIAQGDSGTRLTHYSVTLRPHLARLEHRTNHR</sequence>
<evidence type="ECO:0000313" key="1">
    <source>
        <dbReference type="EMBL" id="RMN09883.1"/>
    </source>
</evidence>
<dbReference type="RefSeq" id="WP_057447072.1">
    <property type="nucleotide sequence ID" value="NZ_RBOV01000271.1"/>
</dbReference>
<accession>A0A0P9QVU1</accession>
<reference evidence="1 2" key="1">
    <citation type="submission" date="2018-08" db="EMBL/GenBank/DDBJ databases">
        <title>Recombination of ecologically and evolutionarily significant loci maintains genetic cohesion in the Pseudomonas syringae species complex.</title>
        <authorList>
            <person name="Dillon M."/>
            <person name="Thakur S."/>
            <person name="Almeida R.N.D."/>
            <person name="Weir B.S."/>
            <person name="Guttman D.S."/>
        </authorList>
    </citation>
    <scope>NUCLEOTIDE SEQUENCE [LARGE SCALE GENOMIC DNA]</scope>
    <source>
        <strain evidence="1 2">ICMP 12341</strain>
    </source>
</reference>
<dbReference type="Gene3D" id="2.30.110.50">
    <property type="match status" value="1"/>
</dbReference>
<dbReference type="Proteomes" id="UP000271468">
    <property type="component" value="Unassembled WGS sequence"/>
</dbReference>
<dbReference type="AlphaFoldDB" id="A0A0P9QVU1"/>
<dbReference type="EMBL" id="RBOV01000271">
    <property type="protein sequence ID" value="RMN09883.1"/>
    <property type="molecule type" value="Genomic_DNA"/>
</dbReference>
<proteinExistence type="predicted"/>
<gene>
    <name evidence="1" type="ORF">ALQ65_04383</name>
</gene>